<evidence type="ECO:0000259" key="3">
    <source>
        <dbReference type="PROSITE" id="PS51186"/>
    </source>
</evidence>
<sequence length="283" mass="33023">MFIETKTILTEEEKQAVRELESSVHQYDGTFRSVYLSNRFNVYPDMEAFYLAYKDEQLVGFIFIDADNPDEATLFIFVHPEHRQKRVASALIAQAKQQLEKYHIQSCLYKTEHAFLEKNTWLLDKFSIDDERELLMKAENKPGKAINHQSLEVKEATYQDVEEIALFQAKVFDERLEEARRYAEESIKDPQIIQYIFRMNEQIVGSAAISYEELSNYFFGLAVRPENQNQGIGTAAISLMMTDLNQRNTLPFQLSVVKDNHRAIAVYEKNGFEIMSEILYLKN</sequence>
<protein>
    <submittedName>
        <fullName evidence="4">GNAT family N-acetyltransferase</fullName>
        <ecNumber evidence="4">2.3.1.-</ecNumber>
    </submittedName>
</protein>
<dbReference type="PROSITE" id="PS51186">
    <property type="entry name" value="GNAT"/>
    <property type="match status" value="2"/>
</dbReference>
<dbReference type="CDD" id="cd04301">
    <property type="entry name" value="NAT_SF"/>
    <property type="match status" value="2"/>
</dbReference>
<evidence type="ECO:0000313" key="5">
    <source>
        <dbReference type="Proteomes" id="UP001565283"/>
    </source>
</evidence>
<dbReference type="InterPro" id="IPR016181">
    <property type="entry name" value="Acyl_CoA_acyltransferase"/>
</dbReference>
<dbReference type="EMBL" id="JBCLSH010000043">
    <property type="protein sequence ID" value="MEY8444368.1"/>
    <property type="molecule type" value="Genomic_DNA"/>
</dbReference>
<dbReference type="PANTHER" id="PTHR43420">
    <property type="entry name" value="ACETYLTRANSFERASE"/>
    <property type="match status" value="1"/>
</dbReference>
<keyword evidence="5" id="KW-1185">Reference proteome</keyword>
<evidence type="ECO:0000256" key="2">
    <source>
        <dbReference type="ARBA" id="ARBA00023315"/>
    </source>
</evidence>
<dbReference type="Proteomes" id="UP001565283">
    <property type="component" value="Unassembled WGS sequence"/>
</dbReference>
<dbReference type="RefSeq" id="WP_369948769.1">
    <property type="nucleotide sequence ID" value="NZ_JBCLSH010000043.1"/>
</dbReference>
<dbReference type="PANTHER" id="PTHR43420:SF12">
    <property type="entry name" value="N-ACETYLTRANSFERASE DOMAIN-CONTAINING PROTEIN"/>
    <property type="match status" value="1"/>
</dbReference>
<feature type="domain" description="N-acetyltransferase" evidence="3">
    <location>
        <begin position="4"/>
        <end position="141"/>
    </location>
</feature>
<dbReference type="InterPro" id="IPR050680">
    <property type="entry name" value="YpeA/RimI_acetyltransf"/>
</dbReference>
<dbReference type="Gene3D" id="3.40.630.30">
    <property type="match status" value="2"/>
</dbReference>
<accession>A0ABV4D6K3</accession>
<keyword evidence="2 4" id="KW-0012">Acyltransferase</keyword>
<dbReference type="EC" id="2.3.1.-" evidence="4"/>
<dbReference type="SUPFAM" id="SSF55729">
    <property type="entry name" value="Acyl-CoA N-acyltransferases (Nat)"/>
    <property type="match status" value="2"/>
</dbReference>
<feature type="domain" description="N-acetyltransferase" evidence="3">
    <location>
        <begin position="151"/>
        <end position="283"/>
    </location>
</feature>
<proteinExistence type="predicted"/>
<dbReference type="Pfam" id="PF00583">
    <property type="entry name" value="Acetyltransf_1"/>
    <property type="match status" value="1"/>
</dbReference>
<gene>
    <name evidence="4" type="ORF">AALA52_09020</name>
</gene>
<evidence type="ECO:0000256" key="1">
    <source>
        <dbReference type="ARBA" id="ARBA00022679"/>
    </source>
</evidence>
<dbReference type="InterPro" id="IPR000182">
    <property type="entry name" value="GNAT_dom"/>
</dbReference>
<comment type="caution">
    <text evidence="4">The sequence shown here is derived from an EMBL/GenBank/DDBJ whole genome shotgun (WGS) entry which is preliminary data.</text>
</comment>
<reference evidence="4 5" key="1">
    <citation type="submission" date="2024-03" db="EMBL/GenBank/DDBJ databases">
        <title>Mouse gut bacterial collection (mGBC) of GemPharmatech.</title>
        <authorList>
            <person name="He Y."/>
            <person name="Dong L."/>
            <person name="Wu D."/>
            <person name="Gao X."/>
            <person name="Lin Z."/>
        </authorList>
    </citation>
    <scope>NUCLEOTIDE SEQUENCE [LARGE SCALE GENOMIC DNA]</scope>
    <source>
        <strain evidence="4 5">61-15</strain>
    </source>
</reference>
<evidence type="ECO:0000313" key="4">
    <source>
        <dbReference type="EMBL" id="MEY8444368.1"/>
    </source>
</evidence>
<keyword evidence="1 4" id="KW-0808">Transferase</keyword>
<dbReference type="Pfam" id="PF13508">
    <property type="entry name" value="Acetyltransf_7"/>
    <property type="match status" value="1"/>
</dbReference>
<dbReference type="GO" id="GO:0016746">
    <property type="term" value="F:acyltransferase activity"/>
    <property type="evidence" value="ECO:0007669"/>
    <property type="project" value="UniProtKB-KW"/>
</dbReference>
<organism evidence="4 5">
    <name type="scientific">Lactococcus ileimucosae</name>
    <dbReference type="NCBI Taxonomy" id="2941329"/>
    <lineage>
        <taxon>Bacteria</taxon>
        <taxon>Bacillati</taxon>
        <taxon>Bacillota</taxon>
        <taxon>Bacilli</taxon>
        <taxon>Lactobacillales</taxon>
        <taxon>Streptococcaceae</taxon>
        <taxon>Lactococcus</taxon>
    </lineage>
</organism>
<name>A0ABV4D6K3_9LACT</name>